<organism evidence="2 3">
    <name type="scientific">Cyclocybe aegerita</name>
    <name type="common">Black poplar mushroom</name>
    <name type="synonym">Agrocybe aegerita</name>
    <dbReference type="NCBI Taxonomy" id="1973307"/>
    <lineage>
        <taxon>Eukaryota</taxon>
        <taxon>Fungi</taxon>
        <taxon>Dikarya</taxon>
        <taxon>Basidiomycota</taxon>
        <taxon>Agaricomycotina</taxon>
        <taxon>Agaricomycetes</taxon>
        <taxon>Agaricomycetidae</taxon>
        <taxon>Agaricales</taxon>
        <taxon>Agaricineae</taxon>
        <taxon>Bolbitiaceae</taxon>
        <taxon>Cyclocybe</taxon>
    </lineage>
</organism>
<sequence>MDTLRKYFGKGKNSKKGDKTLRHSRSMPLRGSAGTSPELYAHHQKPSFQSKHGKELRVSQVGFPVIDIGRGPNAGFLHPAFQDASDDEDAALNFERPREVPPLSAKEMHDLLGRFPSPPSIWDQPSKMSLDWSTGEGLRPSPPRRKRRGDHEKHSGGVQPRSTLDTRFTGAQMAYPDPVRQLVVPDRPPLKVHKPGARSQDEGDYISQRANSIMRHANLSTKSLDPNMVFGPNERMKQGPVAHNPVVQKQKQHISHAMPLQPRPRLPSNMSIRSVMEATVGPPSVRRHQRMESNGFARQRLVSNPHSVKAQVGVLGHYAEPASTQLAQMQHRRTESSSSRMSERRLR</sequence>
<dbReference type="AlphaFoldDB" id="A0A8S0WFE3"/>
<feature type="region of interest" description="Disordered" evidence="1">
    <location>
        <begin position="1"/>
        <end position="38"/>
    </location>
</feature>
<feature type="region of interest" description="Disordered" evidence="1">
    <location>
        <begin position="110"/>
        <end position="202"/>
    </location>
</feature>
<protein>
    <submittedName>
        <fullName evidence="2">Uncharacterized protein</fullName>
    </submittedName>
</protein>
<gene>
    <name evidence="2" type="ORF">AAE3_LOCUS2923</name>
</gene>
<reference evidence="2 3" key="1">
    <citation type="submission" date="2020-01" db="EMBL/GenBank/DDBJ databases">
        <authorList>
            <person name="Gupta K D."/>
        </authorList>
    </citation>
    <scope>NUCLEOTIDE SEQUENCE [LARGE SCALE GENOMIC DNA]</scope>
</reference>
<dbReference type="EMBL" id="CACVBS010000030">
    <property type="protein sequence ID" value="CAA7260583.1"/>
    <property type="molecule type" value="Genomic_DNA"/>
</dbReference>
<evidence type="ECO:0000313" key="3">
    <source>
        <dbReference type="Proteomes" id="UP000467700"/>
    </source>
</evidence>
<proteinExistence type="predicted"/>
<evidence type="ECO:0000256" key="1">
    <source>
        <dbReference type="SAM" id="MobiDB-lite"/>
    </source>
</evidence>
<keyword evidence="3" id="KW-1185">Reference proteome</keyword>
<accession>A0A8S0WFE3</accession>
<feature type="region of interest" description="Disordered" evidence="1">
    <location>
        <begin position="321"/>
        <end position="347"/>
    </location>
</feature>
<evidence type="ECO:0000313" key="2">
    <source>
        <dbReference type="EMBL" id="CAA7260583.1"/>
    </source>
</evidence>
<dbReference type="Proteomes" id="UP000467700">
    <property type="component" value="Unassembled WGS sequence"/>
</dbReference>
<name>A0A8S0WFE3_CYCAE</name>
<comment type="caution">
    <text evidence="2">The sequence shown here is derived from an EMBL/GenBank/DDBJ whole genome shotgun (WGS) entry which is preliminary data.</text>
</comment>